<evidence type="ECO:0000256" key="6">
    <source>
        <dbReference type="ARBA" id="ARBA00022692"/>
    </source>
</evidence>
<gene>
    <name evidence="15" type="ORF">EJ05DRAFT_432717</name>
</gene>
<proteinExistence type="inferred from homology"/>
<evidence type="ECO:0000313" key="16">
    <source>
        <dbReference type="Proteomes" id="UP000799437"/>
    </source>
</evidence>
<dbReference type="GeneID" id="54482625"/>
<dbReference type="RefSeq" id="XP_033605201.1">
    <property type="nucleotide sequence ID" value="XM_033741571.1"/>
</dbReference>
<dbReference type="AlphaFoldDB" id="A0A6A6WKM4"/>
<dbReference type="PANTHER" id="PTHR11035">
    <property type="entry name" value="VERY-LONG-CHAIN (3R)-3-HYDROXYACYL-COA DEHYDRATASE"/>
    <property type="match status" value="1"/>
</dbReference>
<comment type="function">
    <text evidence="14">Catalyzes the third of the four reactions of the long-chain fatty acids elongation cycle. This endoplasmic reticulum-bound enzymatic process, allows the addition of two carbons to the chain of long- and very long-chain fatty acids/VLCFAs per cycle. This enzyme catalyzes the dehydration of the 3-hydroxyacyl-CoA intermediate into trans-2,3-enoyl-CoA, within each cycle of fatty acid elongation. Thereby, it participates to the production of VLCFAs of different chain lengths that are involved in multiple biological processes as precursors of membrane lipids and lipid mediators.</text>
</comment>
<evidence type="ECO:0000256" key="8">
    <source>
        <dbReference type="ARBA" id="ARBA00022989"/>
    </source>
</evidence>
<evidence type="ECO:0000256" key="7">
    <source>
        <dbReference type="ARBA" id="ARBA00022832"/>
    </source>
</evidence>
<organism evidence="15 16">
    <name type="scientific">Pseudovirgaria hyperparasitica</name>
    <dbReference type="NCBI Taxonomy" id="470096"/>
    <lineage>
        <taxon>Eukaryota</taxon>
        <taxon>Fungi</taxon>
        <taxon>Dikarya</taxon>
        <taxon>Ascomycota</taxon>
        <taxon>Pezizomycotina</taxon>
        <taxon>Dothideomycetes</taxon>
        <taxon>Dothideomycetes incertae sedis</taxon>
        <taxon>Acrospermales</taxon>
        <taxon>Acrospermaceae</taxon>
        <taxon>Pseudovirgaria</taxon>
    </lineage>
</organism>
<evidence type="ECO:0000256" key="4">
    <source>
        <dbReference type="ARBA" id="ARBA00013122"/>
    </source>
</evidence>
<feature type="transmembrane region" description="Helical" evidence="14">
    <location>
        <begin position="12"/>
        <end position="34"/>
    </location>
</feature>
<comment type="similarity">
    <text evidence="3 14">Belongs to the very long-chain fatty acids dehydratase HACD family.</text>
</comment>
<sequence length="207" mass="23431">MASITKSYLILYNFVSAGLWTVVLARTATIAISAGPDKVFPELDEYVRLVQTGALLEVVHSLVGLVRAPLFTTLMQVASRLLLVWGIAYTFPSATAQSPTYPSMLVAWSVTEVIRYSYFVFNLVGSIPGALTWLRYNTFFILYPLGITSECWCIYEVIRRGAAKKIDQKLEFALWAVLVIYIPGAYILYTHMMKQRRRIMRGKQKAK</sequence>
<evidence type="ECO:0000256" key="2">
    <source>
        <dbReference type="ARBA" id="ARBA00005194"/>
    </source>
</evidence>
<evidence type="ECO:0000256" key="12">
    <source>
        <dbReference type="ARBA" id="ARBA00023239"/>
    </source>
</evidence>
<dbReference type="UniPathway" id="UPA00094"/>
<dbReference type="OrthoDB" id="46988at2759"/>
<dbReference type="GO" id="GO:0030148">
    <property type="term" value="P:sphingolipid biosynthetic process"/>
    <property type="evidence" value="ECO:0007669"/>
    <property type="project" value="TreeGrafter"/>
</dbReference>
<evidence type="ECO:0000256" key="13">
    <source>
        <dbReference type="ARBA" id="ARBA00036671"/>
    </source>
</evidence>
<dbReference type="GO" id="GO:0102158">
    <property type="term" value="F:very-long-chain (3R)-3-hydroxyacyl-CoA dehydratase activity"/>
    <property type="evidence" value="ECO:0007669"/>
    <property type="project" value="UniProtKB-EC"/>
</dbReference>
<keyword evidence="12 14" id="KW-0456">Lyase</keyword>
<dbReference type="Proteomes" id="UP000799437">
    <property type="component" value="Unassembled WGS sequence"/>
</dbReference>
<evidence type="ECO:0000256" key="1">
    <source>
        <dbReference type="ARBA" id="ARBA00004141"/>
    </source>
</evidence>
<dbReference type="GO" id="GO:0042761">
    <property type="term" value="P:very long-chain fatty acid biosynthetic process"/>
    <property type="evidence" value="ECO:0007669"/>
    <property type="project" value="TreeGrafter"/>
</dbReference>
<evidence type="ECO:0000256" key="9">
    <source>
        <dbReference type="ARBA" id="ARBA00023098"/>
    </source>
</evidence>
<dbReference type="PANTHER" id="PTHR11035:SF3">
    <property type="entry name" value="VERY-LONG-CHAIN (3R)-3-HYDROXYACYL-COA DEHYDRATASE"/>
    <property type="match status" value="1"/>
</dbReference>
<keyword evidence="16" id="KW-1185">Reference proteome</keyword>
<dbReference type="EC" id="4.2.1.134" evidence="4 14"/>
<dbReference type="GO" id="GO:0030497">
    <property type="term" value="P:fatty acid elongation"/>
    <property type="evidence" value="ECO:0007669"/>
    <property type="project" value="TreeGrafter"/>
</dbReference>
<dbReference type="GO" id="GO:0005789">
    <property type="term" value="C:endoplasmic reticulum membrane"/>
    <property type="evidence" value="ECO:0007669"/>
    <property type="project" value="UniProtKB-SubCell"/>
</dbReference>
<feature type="transmembrane region" description="Helical" evidence="14">
    <location>
        <begin position="141"/>
        <end position="158"/>
    </location>
</feature>
<keyword evidence="10 14" id="KW-0472">Membrane</keyword>
<comment type="pathway">
    <text evidence="2 14">Lipid metabolism; fatty acid biosynthesis.</text>
</comment>
<keyword evidence="5 14" id="KW-0444">Lipid biosynthesis</keyword>
<protein>
    <recommendedName>
        <fullName evidence="4 14">Very-long-chain (3R)-3-hydroxyacyl-CoA dehydratase</fullName>
        <ecNumber evidence="4 14">4.2.1.134</ecNumber>
    </recommendedName>
</protein>
<evidence type="ECO:0000256" key="14">
    <source>
        <dbReference type="RuleBase" id="RU363109"/>
    </source>
</evidence>
<keyword evidence="7 14" id="KW-0276">Fatty acid metabolism</keyword>
<keyword evidence="6 14" id="KW-0812">Transmembrane</keyword>
<evidence type="ECO:0000313" key="15">
    <source>
        <dbReference type="EMBL" id="KAF2762750.1"/>
    </source>
</evidence>
<name>A0A6A6WKM4_9PEZI</name>
<reference evidence="15" key="1">
    <citation type="journal article" date="2020" name="Stud. Mycol.">
        <title>101 Dothideomycetes genomes: a test case for predicting lifestyles and emergence of pathogens.</title>
        <authorList>
            <person name="Haridas S."/>
            <person name="Albert R."/>
            <person name="Binder M."/>
            <person name="Bloem J."/>
            <person name="Labutti K."/>
            <person name="Salamov A."/>
            <person name="Andreopoulos B."/>
            <person name="Baker S."/>
            <person name="Barry K."/>
            <person name="Bills G."/>
            <person name="Bluhm B."/>
            <person name="Cannon C."/>
            <person name="Castanera R."/>
            <person name="Culley D."/>
            <person name="Daum C."/>
            <person name="Ezra D."/>
            <person name="Gonzalez J."/>
            <person name="Henrissat B."/>
            <person name="Kuo A."/>
            <person name="Liang C."/>
            <person name="Lipzen A."/>
            <person name="Lutzoni F."/>
            <person name="Magnuson J."/>
            <person name="Mondo S."/>
            <person name="Nolan M."/>
            <person name="Ohm R."/>
            <person name="Pangilinan J."/>
            <person name="Park H.-J."/>
            <person name="Ramirez L."/>
            <person name="Alfaro M."/>
            <person name="Sun H."/>
            <person name="Tritt A."/>
            <person name="Yoshinaga Y."/>
            <person name="Zwiers L.-H."/>
            <person name="Turgeon B."/>
            <person name="Goodwin S."/>
            <person name="Spatafora J."/>
            <person name="Crous P."/>
            <person name="Grigoriev I."/>
        </authorList>
    </citation>
    <scope>NUCLEOTIDE SEQUENCE</scope>
    <source>
        <strain evidence="15">CBS 121739</strain>
    </source>
</reference>
<evidence type="ECO:0000256" key="10">
    <source>
        <dbReference type="ARBA" id="ARBA00023136"/>
    </source>
</evidence>
<evidence type="ECO:0000256" key="5">
    <source>
        <dbReference type="ARBA" id="ARBA00022516"/>
    </source>
</evidence>
<feature type="transmembrane region" description="Helical" evidence="14">
    <location>
        <begin position="77"/>
        <end position="96"/>
    </location>
</feature>
<feature type="transmembrane region" description="Helical" evidence="14">
    <location>
        <begin position="170"/>
        <end position="189"/>
    </location>
</feature>
<keyword evidence="14" id="KW-0256">Endoplasmic reticulum</keyword>
<keyword evidence="9 14" id="KW-0443">Lipid metabolism</keyword>
<evidence type="ECO:0000256" key="11">
    <source>
        <dbReference type="ARBA" id="ARBA00023160"/>
    </source>
</evidence>
<keyword evidence="8 14" id="KW-1133">Transmembrane helix</keyword>
<feature type="transmembrane region" description="Helical" evidence="14">
    <location>
        <begin position="116"/>
        <end position="134"/>
    </location>
</feature>
<evidence type="ECO:0000256" key="3">
    <source>
        <dbReference type="ARBA" id="ARBA00007811"/>
    </source>
</evidence>
<dbReference type="Pfam" id="PF04387">
    <property type="entry name" value="PTPLA"/>
    <property type="match status" value="1"/>
</dbReference>
<dbReference type="InterPro" id="IPR007482">
    <property type="entry name" value="Tyr_Pase-like_PTPLA"/>
</dbReference>
<keyword evidence="11 14" id="KW-0275">Fatty acid biosynthesis</keyword>
<feature type="transmembrane region" description="Helical" evidence="14">
    <location>
        <begin position="46"/>
        <end position="65"/>
    </location>
</feature>
<dbReference type="EMBL" id="ML996565">
    <property type="protein sequence ID" value="KAF2762750.1"/>
    <property type="molecule type" value="Genomic_DNA"/>
</dbReference>
<comment type="catalytic activity">
    <reaction evidence="13 14">
        <text>a very-long-chain (3R)-3-hydroxyacyl-CoA = a very-long-chain (2E)-enoyl-CoA + H2O</text>
        <dbReference type="Rhea" id="RHEA:45812"/>
        <dbReference type="ChEBI" id="CHEBI:15377"/>
        <dbReference type="ChEBI" id="CHEBI:83728"/>
        <dbReference type="ChEBI" id="CHEBI:85440"/>
        <dbReference type="EC" id="4.2.1.134"/>
    </reaction>
</comment>
<comment type="subcellular location">
    <subcellularLocation>
        <location evidence="14">Endoplasmic reticulum membrane</location>
        <topology evidence="14">Multi-pass membrane protein</topology>
    </subcellularLocation>
    <subcellularLocation>
        <location evidence="1">Membrane</location>
        <topology evidence="1">Multi-pass membrane protein</topology>
    </subcellularLocation>
</comment>
<accession>A0A6A6WKM4</accession>